<dbReference type="EMBL" id="BGPR01035598">
    <property type="protein sequence ID" value="GBO10510.1"/>
    <property type="molecule type" value="Genomic_DNA"/>
</dbReference>
<evidence type="ECO:0000313" key="3">
    <source>
        <dbReference type="Proteomes" id="UP000499080"/>
    </source>
</evidence>
<gene>
    <name evidence="2" type="ORF">AVEN_158450_1</name>
    <name evidence="1" type="ORF">AVEN_43847_1</name>
</gene>
<dbReference type="AlphaFoldDB" id="A0A4Y2UG16"/>
<dbReference type="Proteomes" id="UP000499080">
    <property type="component" value="Unassembled WGS sequence"/>
</dbReference>
<sequence>MENHPLRVISIPYCTFFPHAFRTLNPAAPISTRARELPSSPTYLQRSHFSIYGSAVQMQLLDIQPHKHTAPILIGFSNDYRFWLGAVESAWRGTNVNEQP</sequence>
<proteinExistence type="predicted"/>
<dbReference type="EMBL" id="BGPR01035600">
    <property type="protein sequence ID" value="GBO10520.1"/>
    <property type="molecule type" value="Genomic_DNA"/>
</dbReference>
<protein>
    <submittedName>
        <fullName evidence="2">Uncharacterized protein</fullName>
    </submittedName>
</protein>
<organism evidence="2 3">
    <name type="scientific">Araneus ventricosus</name>
    <name type="common">Orbweaver spider</name>
    <name type="synonym">Epeira ventricosa</name>
    <dbReference type="NCBI Taxonomy" id="182803"/>
    <lineage>
        <taxon>Eukaryota</taxon>
        <taxon>Metazoa</taxon>
        <taxon>Ecdysozoa</taxon>
        <taxon>Arthropoda</taxon>
        <taxon>Chelicerata</taxon>
        <taxon>Arachnida</taxon>
        <taxon>Araneae</taxon>
        <taxon>Araneomorphae</taxon>
        <taxon>Entelegynae</taxon>
        <taxon>Araneoidea</taxon>
        <taxon>Araneidae</taxon>
        <taxon>Araneus</taxon>
    </lineage>
</organism>
<comment type="caution">
    <text evidence="2">The sequence shown here is derived from an EMBL/GenBank/DDBJ whole genome shotgun (WGS) entry which is preliminary data.</text>
</comment>
<accession>A0A4Y2UG16</accession>
<keyword evidence="3" id="KW-1185">Reference proteome</keyword>
<name>A0A4Y2UG16_ARAVE</name>
<evidence type="ECO:0000313" key="2">
    <source>
        <dbReference type="EMBL" id="GBO10520.1"/>
    </source>
</evidence>
<evidence type="ECO:0000313" key="1">
    <source>
        <dbReference type="EMBL" id="GBO10510.1"/>
    </source>
</evidence>
<reference evidence="2 3" key="1">
    <citation type="journal article" date="2019" name="Sci. Rep.">
        <title>Orb-weaving spider Araneus ventricosus genome elucidates the spidroin gene catalogue.</title>
        <authorList>
            <person name="Kono N."/>
            <person name="Nakamura H."/>
            <person name="Ohtoshi R."/>
            <person name="Moran D.A.P."/>
            <person name="Shinohara A."/>
            <person name="Yoshida Y."/>
            <person name="Fujiwara M."/>
            <person name="Mori M."/>
            <person name="Tomita M."/>
            <person name="Arakawa K."/>
        </authorList>
    </citation>
    <scope>NUCLEOTIDE SEQUENCE [LARGE SCALE GENOMIC DNA]</scope>
</reference>